<evidence type="ECO:0000256" key="9">
    <source>
        <dbReference type="SAM" id="MobiDB-lite"/>
    </source>
</evidence>
<accession>A0A9P6IVG1</accession>
<organism evidence="13 14">
    <name type="scientific">Mortierella alpina</name>
    <name type="common">Oleaginous fungus</name>
    <name type="synonym">Mortierella renispora</name>
    <dbReference type="NCBI Taxonomy" id="64518"/>
    <lineage>
        <taxon>Eukaryota</taxon>
        <taxon>Fungi</taxon>
        <taxon>Fungi incertae sedis</taxon>
        <taxon>Mucoromycota</taxon>
        <taxon>Mortierellomycotina</taxon>
        <taxon>Mortierellomycetes</taxon>
        <taxon>Mortierellales</taxon>
        <taxon>Mortierellaceae</taxon>
        <taxon>Mortierella</taxon>
    </lineage>
</organism>
<keyword evidence="6" id="KW-0333">Golgi apparatus</keyword>
<name>A0A9P6IVG1_MORAP</name>
<dbReference type="AlphaFoldDB" id="A0A9P6IVG1"/>
<dbReference type="Gene3D" id="3.40.50.1820">
    <property type="entry name" value="alpha/beta hydrolase"/>
    <property type="match status" value="1"/>
</dbReference>
<evidence type="ECO:0000256" key="7">
    <source>
        <dbReference type="ARBA" id="ARBA00023136"/>
    </source>
</evidence>
<feature type="region of interest" description="Disordered" evidence="9">
    <location>
        <begin position="925"/>
        <end position="969"/>
    </location>
</feature>
<evidence type="ECO:0000256" key="5">
    <source>
        <dbReference type="ARBA" id="ARBA00022927"/>
    </source>
</evidence>
<dbReference type="InterPro" id="IPR000073">
    <property type="entry name" value="AB_hydrolase_1"/>
</dbReference>
<dbReference type="InterPro" id="IPR009316">
    <property type="entry name" value="COG2"/>
</dbReference>
<evidence type="ECO:0000259" key="10">
    <source>
        <dbReference type="Pfam" id="PF06148"/>
    </source>
</evidence>
<feature type="compositionally biased region" description="Polar residues" evidence="9">
    <location>
        <begin position="937"/>
        <end position="947"/>
    </location>
</feature>
<evidence type="ECO:0000313" key="14">
    <source>
        <dbReference type="Proteomes" id="UP000738359"/>
    </source>
</evidence>
<evidence type="ECO:0000256" key="2">
    <source>
        <dbReference type="ARBA" id="ARBA00007603"/>
    </source>
</evidence>
<evidence type="ECO:0000256" key="8">
    <source>
        <dbReference type="ARBA" id="ARBA00031344"/>
    </source>
</evidence>
<dbReference type="GO" id="GO:0006891">
    <property type="term" value="P:intra-Golgi vesicle-mediated transport"/>
    <property type="evidence" value="ECO:0007669"/>
    <property type="project" value="TreeGrafter"/>
</dbReference>
<feature type="compositionally biased region" description="Acidic residues" evidence="9">
    <location>
        <begin position="23"/>
        <end position="33"/>
    </location>
</feature>
<evidence type="ECO:0000256" key="1">
    <source>
        <dbReference type="ARBA" id="ARBA00004395"/>
    </source>
</evidence>
<feature type="domain" description="Conserved oligomeric Golgi complex subunit 2 N-terminal" evidence="10">
    <location>
        <begin position="461"/>
        <end position="531"/>
    </location>
</feature>
<feature type="domain" description="AB hydrolase-1" evidence="12">
    <location>
        <begin position="109"/>
        <end position="356"/>
    </location>
</feature>
<sequence length="1186" mass="131150">MTSDMLRKMYKARPPPLPPHLDDDYDEQAEESLDQFSSSLSFQSPTPAVHPSKLSLPAGTSLSSRYAPLNWSAYFDEKRSVVVPAESESEAEITFTVYETRGKPGAPAFVMHHGAGLCALSFALTAREIRKICGKDASILSYDVRGHGETVSGDENNMSLDRLARDLRNVVHAVYGEQPPDIVLVGHSMGGAVVSEAASRGMIPNLIGVAVLDIVEGVAIETLANMNGWLERRPNVFRSLDKVVQWGIKSGTVRNVESARVSCPPLVVPSKDSTPKNASFVWRTDLAASEQYWKEWFTGLTQKFLSSRAGKLLILAGTDRLDKDMTIAQMQGKFQLLVFPNSGHAVQEDEPERMARELVAFWKRNERLMVASSTGAVDTKNSMGTDHQDHQSNIDAAGVNGSTNLSHSRKPSHLSIDSTGANNAFLHTLNAQLQVAANHRQHQQQDAALSENDFPLSIGIDRAALTAPDFDTDEFLSARRHLPLEELKSQLIAHMKELKTELIELINSDYADFINLSTNLNGVDRMMEELRKPLDRMKGDAIAVKSNLQSVVESLEQKLGHRAEIREKKACLQLLLNISESVAKVEGLLQISGGSDASAGLREGSESVSKRLERVAIEYNQMQYLVSKGANLPFVTNIDWRLVRIKETMSENLSTVLRACISPQNQAAGDAAANKESLTQCLRTYALIDQTTEAEKVIAEDLLAPFVNKTITKSALLEHNNVDRSSQSYERPLVIMYRNVLTFIDNHCSALISVTQKDLKGTNFDIPVNCIWGVVSQAILENIPKIMVTGIADEFHRNYMDTMGFVSQIEQLCGTRRSLARLRSLASYQTFMRRWNLQAYFQLRFGDIATSIENALQMSVDASPRSPTADVHLPASTAVLRAIERCWSDDVYIYGIAHHLWKFTLQIMARYSIWITNLTRDLDPSKEKSIQSRSSSPAPGSRQQGRSTPVPGAAGVAGNASFRPNAPGAKTPLEEMMLQQLSMVINDINHVTAQINQLLERQIRPKMPPSMADEPVLIESFEHSLQAIQQDVPTVQQRIVALIAKHCIDTLANVKTITSRYGEGPPQEPSQFVPLILAPLSKYLAGPGAVLNEQVRRDWTLQVVTETTNRYSFILAEKLLESKISEERMNKMKAVGAKSRAGGLLSRATLPNAFSSASGTDTGANMSKDDMLRLQCVLDVRCYKSE</sequence>
<dbReference type="InterPro" id="IPR024603">
    <property type="entry name" value="COG_complex_COG2_C"/>
</dbReference>
<evidence type="ECO:0000256" key="3">
    <source>
        <dbReference type="ARBA" id="ARBA00020977"/>
    </source>
</evidence>
<evidence type="ECO:0000256" key="4">
    <source>
        <dbReference type="ARBA" id="ARBA00022448"/>
    </source>
</evidence>
<dbReference type="PANTHER" id="PTHR12961:SF0">
    <property type="entry name" value="CONSERVED OLIGOMERIC GOLGI COMPLEX SUBUNIT 2"/>
    <property type="match status" value="1"/>
</dbReference>
<feature type="compositionally biased region" description="Low complexity" evidence="9">
    <location>
        <begin position="949"/>
        <end position="958"/>
    </location>
</feature>
<dbReference type="Pfam" id="PF06148">
    <property type="entry name" value="COG2_N"/>
    <property type="match status" value="1"/>
</dbReference>
<dbReference type="OrthoDB" id="332281at2759"/>
<feature type="region of interest" description="Disordered" evidence="9">
    <location>
        <begin position="1"/>
        <end position="45"/>
    </location>
</feature>
<feature type="non-terminal residue" evidence="13">
    <location>
        <position position="1186"/>
    </location>
</feature>
<evidence type="ECO:0000259" key="11">
    <source>
        <dbReference type="Pfam" id="PF12022"/>
    </source>
</evidence>
<dbReference type="GO" id="GO:0007030">
    <property type="term" value="P:Golgi organization"/>
    <property type="evidence" value="ECO:0007669"/>
    <property type="project" value="InterPro"/>
</dbReference>
<protein>
    <recommendedName>
        <fullName evidence="3">Conserved oligomeric Golgi complex subunit 2</fullName>
    </recommendedName>
    <alternativeName>
        <fullName evidence="8">Component of oligomeric Golgi complex 2</fullName>
    </alternativeName>
</protein>
<dbReference type="GO" id="GO:0000139">
    <property type="term" value="C:Golgi membrane"/>
    <property type="evidence" value="ECO:0007669"/>
    <property type="project" value="UniProtKB-SubCell"/>
</dbReference>
<proteinExistence type="inferred from homology"/>
<keyword evidence="5" id="KW-0653">Protein transport</keyword>
<gene>
    <name evidence="13" type="primary">COG2</name>
    <name evidence="13" type="ORF">BGZ70_001703</name>
</gene>
<evidence type="ECO:0000259" key="12">
    <source>
        <dbReference type="Pfam" id="PF12697"/>
    </source>
</evidence>
<keyword evidence="7" id="KW-0472">Membrane</keyword>
<dbReference type="InterPro" id="IPR029058">
    <property type="entry name" value="AB_hydrolase_fold"/>
</dbReference>
<dbReference type="Pfam" id="PF12697">
    <property type="entry name" value="Abhydrolase_6"/>
    <property type="match status" value="1"/>
</dbReference>
<dbReference type="GO" id="GO:0015031">
    <property type="term" value="P:protein transport"/>
    <property type="evidence" value="ECO:0007669"/>
    <property type="project" value="UniProtKB-KW"/>
</dbReference>
<feature type="compositionally biased region" description="Low complexity" evidence="9">
    <location>
        <begin position="34"/>
        <end position="44"/>
    </location>
</feature>
<comment type="caution">
    <text evidence="13">The sequence shown here is derived from an EMBL/GenBank/DDBJ whole genome shotgun (WGS) entry which is preliminary data.</text>
</comment>
<dbReference type="Proteomes" id="UP000738359">
    <property type="component" value="Unassembled WGS sequence"/>
</dbReference>
<dbReference type="Pfam" id="PF12022">
    <property type="entry name" value="COG2_C"/>
    <property type="match status" value="1"/>
</dbReference>
<dbReference type="GO" id="GO:0017119">
    <property type="term" value="C:Golgi transport complex"/>
    <property type="evidence" value="ECO:0007669"/>
    <property type="project" value="TreeGrafter"/>
</dbReference>
<dbReference type="PANTHER" id="PTHR12961">
    <property type="entry name" value="CONSERVED OLIGOMERIC GOLGI COMPLEX COMPONENT 2"/>
    <property type="match status" value="1"/>
</dbReference>
<feature type="region of interest" description="Disordered" evidence="9">
    <location>
        <begin position="395"/>
        <end position="416"/>
    </location>
</feature>
<comment type="subcellular location">
    <subcellularLocation>
        <location evidence="1">Golgi apparatus membrane</location>
        <topology evidence="1">Peripheral membrane protein</topology>
    </subcellularLocation>
</comment>
<evidence type="ECO:0000256" key="6">
    <source>
        <dbReference type="ARBA" id="ARBA00023034"/>
    </source>
</evidence>
<keyword evidence="4" id="KW-0813">Transport</keyword>
<dbReference type="InterPro" id="IPR024602">
    <property type="entry name" value="COG_su2_N"/>
</dbReference>
<evidence type="ECO:0000313" key="13">
    <source>
        <dbReference type="EMBL" id="KAF9949592.1"/>
    </source>
</evidence>
<dbReference type="EMBL" id="JAAAHY010001393">
    <property type="protein sequence ID" value="KAF9949592.1"/>
    <property type="molecule type" value="Genomic_DNA"/>
</dbReference>
<feature type="domain" description="COG complex component COG2 C-terminal" evidence="11">
    <location>
        <begin position="833"/>
        <end position="1180"/>
    </location>
</feature>
<comment type="similarity">
    <text evidence="2">Belongs to the COG2 family.</text>
</comment>
<reference evidence="13" key="1">
    <citation type="journal article" date="2020" name="Fungal Divers.">
        <title>Resolving the Mortierellaceae phylogeny through synthesis of multi-gene phylogenetics and phylogenomics.</title>
        <authorList>
            <person name="Vandepol N."/>
            <person name="Liber J."/>
            <person name="Desiro A."/>
            <person name="Na H."/>
            <person name="Kennedy M."/>
            <person name="Barry K."/>
            <person name="Grigoriev I.V."/>
            <person name="Miller A.N."/>
            <person name="O'Donnell K."/>
            <person name="Stajich J.E."/>
            <person name="Bonito G."/>
        </authorList>
    </citation>
    <scope>NUCLEOTIDE SEQUENCE</scope>
    <source>
        <strain evidence="13">CK1249</strain>
    </source>
</reference>
<keyword evidence="14" id="KW-1185">Reference proteome</keyword>
<dbReference type="SUPFAM" id="SSF53474">
    <property type="entry name" value="alpha/beta-Hydrolases"/>
    <property type="match status" value="1"/>
</dbReference>